<feature type="compositionally biased region" description="Low complexity" evidence="1">
    <location>
        <begin position="1"/>
        <end position="15"/>
    </location>
</feature>
<gene>
    <name evidence="2" type="ORF">PENSUB_11884</name>
</gene>
<comment type="caution">
    <text evidence="2">The sequence shown here is derived from an EMBL/GenBank/DDBJ whole genome shotgun (WGS) entry which is preliminary data.</text>
</comment>
<dbReference type="EMBL" id="MNBE01000722">
    <property type="protein sequence ID" value="OKO94049.1"/>
    <property type="molecule type" value="Genomic_DNA"/>
</dbReference>
<accession>A0A1Q5T1B3</accession>
<keyword evidence="3" id="KW-1185">Reference proteome</keyword>
<feature type="compositionally biased region" description="Polar residues" evidence="1">
    <location>
        <begin position="344"/>
        <end position="361"/>
    </location>
</feature>
<reference evidence="2 3" key="1">
    <citation type="submission" date="2016-10" db="EMBL/GenBank/DDBJ databases">
        <title>Genome sequence of the ascomycete fungus Penicillium subrubescens.</title>
        <authorList>
            <person name="De Vries R.P."/>
            <person name="Peng M."/>
            <person name="Dilokpimol A."/>
            <person name="Hilden K."/>
            <person name="Makela M.R."/>
            <person name="Grigoriev I."/>
            <person name="Riley R."/>
            <person name="Granchi Z."/>
        </authorList>
    </citation>
    <scope>NUCLEOTIDE SEQUENCE [LARGE SCALE GENOMIC DNA]</scope>
    <source>
        <strain evidence="2 3">CBS 132785</strain>
    </source>
</reference>
<dbReference type="Proteomes" id="UP000186955">
    <property type="component" value="Unassembled WGS sequence"/>
</dbReference>
<dbReference type="OrthoDB" id="5377009at2759"/>
<proteinExistence type="predicted"/>
<organism evidence="2 3">
    <name type="scientific">Penicillium subrubescens</name>
    <dbReference type="NCBI Taxonomy" id="1316194"/>
    <lineage>
        <taxon>Eukaryota</taxon>
        <taxon>Fungi</taxon>
        <taxon>Dikarya</taxon>
        <taxon>Ascomycota</taxon>
        <taxon>Pezizomycotina</taxon>
        <taxon>Eurotiomycetes</taxon>
        <taxon>Eurotiomycetidae</taxon>
        <taxon>Eurotiales</taxon>
        <taxon>Aspergillaceae</taxon>
        <taxon>Penicillium</taxon>
    </lineage>
</organism>
<feature type="region of interest" description="Disordered" evidence="1">
    <location>
        <begin position="1"/>
        <end position="55"/>
    </location>
</feature>
<evidence type="ECO:0000256" key="1">
    <source>
        <dbReference type="SAM" id="MobiDB-lite"/>
    </source>
</evidence>
<evidence type="ECO:0000313" key="2">
    <source>
        <dbReference type="EMBL" id="OKO94049.1"/>
    </source>
</evidence>
<evidence type="ECO:0000313" key="3">
    <source>
        <dbReference type="Proteomes" id="UP000186955"/>
    </source>
</evidence>
<feature type="compositionally biased region" description="Polar residues" evidence="1">
    <location>
        <begin position="24"/>
        <end position="42"/>
    </location>
</feature>
<feature type="compositionally biased region" description="Basic and acidic residues" evidence="1">
    <location>
        <begin position="274"/>
        <end position="285"/>
    </location>
</feature>
<name>A0A1Q5T1B3_9EURO</name>
<protein>
    <submittedName>
        <fullName evidence="2">Uncharacterized protein</fullName>
    </submittedName>
</protein>
<feature type="region of interest" description="Disordered" evidence="1">
    <location>
        <begin position="274"/>
        <end position="367"/>
    </location>
</feature>
<dbReference type="AlphaFoldDB" id="A0A1Q5T1B3"/>
<sequence length="462" mass="50574">MSSDLSHSSTSLHSDASPRPHETVASSPLTSAIPVTSSQNRFHNLPSHRRSNTEYIARPPIFEDDVYDPKSNNNSPKTRAAPAWTDTFPKKKLEARARILSDWFQGKSELGDLAISMRPDGHPNVAGMEASRPGAGSPSHLRKNSAPGTGRFSFFGLRRPAEQKLDFPEPADDEILNLDISAALSSPDSDLSSDEALDSLRDQATTVLQRMQEAYKQRTFAMHQALADRNEKLEELEETRARVDHLKMQLDGMAAKVLDQEKAMKAMAEELEQERLMRQREESRSRSRTMRAIPPEDEIPSLVLQTPHRGGKRTSHGTFTSDSGFESGDESVADSVFSHKESLESPTSTLNAPSPNLSQVALSAPPSFPQPMPSIQKNLVAATTNPAPARSSTYERVIKGITSTRLGSSFVGNANNCNICHGIPSSEAWSVMGVLKDENRGLKTRLGELELVIDDCLGLVGP</sequence>
<dbReference type="STRING" id="1316194.A0A1Q5T1B3"/>